<keyword evidence="2" id="KW-0808">Transferase</keyword>
<dbReference type="Pfam" id="PF05050">
    <property type="entry name" value="Methyltransf_21"/>
    <property type="match status" value="1"/>
</dbReference>
<protein>
    <submittedName>
        <fullName evidence="2">FkbM family methyltransferase</fullName>
    </submittedName>
</protein>
<dbReference type="RefSeq" id="WP_148856695.1">
    <property type="nucleotide sequence ID" value="NZ_PHNJ01000002.1"/>
</dbReference>
<evidence type="ECO:0000313" key="2">
    <source>
        <dbReference type="EMBL" id="TYL39561.1"/>
    </source>
</evidence>
<dbReference type="Gene3D" id="3.40.50.150">
    <property type="entry name" value="Vaccinia Virus protein VP39"/>
    <property type="match status" value="1"/>
</dbReference>
<evidence type="ECO:0000313" key="3">
    <source>
        <dbReference type="Proteomes" id="UP000766904"/>
    </source>
</evidence>
<comment type="caution">
    <text evidence="2">The sequence shown here is derived from an EMBL/GenBank/DDBJ whole genome shotgun (WGS) entry which is preliminary data.</text>
</comment>
<dbReference type="EMBL" id="PHNJ01000002">
    <property type="protein sequence ID" value="TYL39561.1"/>
    <property type="molecule type" value="Genomic_DNA"/>
</dbReference>
<accession>A0A8J8TR46</accession>
<dbReference type="Proteomes" id="UP000766904">
    <property type="component" value="Unassembled WGS sequence"/>
</dbReference>
<dbReference type="SUPFAM" id="SSF53335">
    <property type="entry name" value="S-adenosyl-L-methionine-dependent methyltransferases"/>
    <property type="match status" value="1"/>
</dbReference>
<dbReference type="OrthoDB" id="275825at2157"/>
<keyword evidence="2" id="KW-0489">Methyltransferase</keyword>
<dbReference type="PANTHER" id="PTHR34203:SF15">
    <property type="entry name" value="SLL1173 PROTEIN"/>
    <property type="match status" value="1"/>
</dbReference>
<dbReference type="GO" id="GO:0032259">
    <property type="term" value="P:methylation"/>
    <property type="evidence" value="ECO:0007669"/>
    <property type="project" value="UniProtKB-KW"/>
</dbReference>
<sequence length="254" mass="27959">MNPTSGLTTRAFYALRGVGYGAYYRLARANYERRLVSRRNRTPAGTFRCYDPLNRHGDDAMLAELDARCGPTATVFDIGANVGIYALALAADRPGRRIVAFEPGPAVVDRLRTNVRLNGLEDRIDVHGCGIGDESAERPFYVSTYPELSAFDRAGASRWEASVAAVRPVPVRRLDDLAADLPEPDAIKVDVEGAAPAVIRGARETLERHEPVLFVEIHEDGLEGDAPRETRAALEAAGYEGQEREGYWRCERTV</sequence>
<keyword evidence="3" id="KW-1185">Reference proteome</keyword>
<dbReference type="InterPro" id="IPR006342">
    <property type="entry name" value="FkbM_mtfrase"/>
</dbReference>
<proteinExistence type="predicted"/>
<feature type="domain" description="Methyltransferase FkbM" evidence="1">
    <location>
        <begin position="77"/>
        <end position="240"/>
    </location>
</feature>
<reference evidence="2" key="1">
    <citation type="submission" date="2017-11" db="EMBL/GenBank/DDBJ databases">
        <authorList>
            <person name="Kajale S.C."/>
            <person name="Sharma A."/>
        </authorList>
    </citation>
    <scope>NUCLEOTIDE SEQUENCE</scope>
    <source>
        <strain evidence="2">LS1_42</strain>
    </source>
</reference>
<organism evidence="2 3">
    <name type="scientific">Natronococcus pandeyae</name>
    <dbReference type="NCBI Taxonomy" id="2055836"/>
    <lineage>
        <taxon>Archaea</taxon>
        <taxon>Methanobacteriati</taxon>
        <taxon>Methanobacteriota</taxon>
        <taxon>Stenosarchaea group</taxon>
        <taxon>Halobacteria</taxon>
        <taxon>Halobacteriales</taxon>
        <taxon>Natrialbaceae</taxon>
        <taxon>Natronococcus</taxon>
    </lineage>
</organism>
<dbReference type="PANTHER" id="PTHR34203">
    <property type="entry name" value="METHYLTRANSFERASE, FKBM FAMILY PROTEIN"/>
    <property type="match status" value="1"/>
</dbReference>
<dbReference type="InterPro" id="IPR052514">
    <property type="entry name" value="SAM-dependent_MTase"/>
</dbReference>
<evidence type="ECO:0000259" key="1">
    <source>
        <dbReference type="Pfam" id="PF05050"/>
    </source>
</evidence>
<dbReference type="InterPro" id="IPR029063">
    <property type="entry name" value="SAM-dependent_MTases_sf"/>
</dbReference>
<dbReference type="AlphaFoldDB" id="A0A8J8TR46"/>
<dbReference type="NCBIfam" id="TIGR01444">
    <property type="entry name" value="fkbM_fam"/>
    <property type="match status" value="1"/>
</dbReference>
<name>A0A8J8TR46_9EURY</name>
<dbReference type="GO" id="GO:0008168">
    <property type="term" value="F:methyltransferase activity"/>
    <property type="evidence" value="ECO:0007669"/>
    <property type="project" value="UniProtKB-KW"/>
</dbReference>
<dbReference type="CDD" id="cd02440">
    <property type="entry name" value="AdoMet_MTases"/>
    <property type="match status" value="1"/>
</dbReference>
<gene>
    <name evidence="2" type="ORF">CV102_04505</name>
</gene>